<protein>
    <submittedName>
        <fullName evidence="1">Uncharacterized protein</fullName>
    </submittedName>
</protein>
<proteinExistence type="predicted"/>
<name>A0A1R3GSE2_COCAP</name>
<evidence type="ECO:0000313" key="1">
    <source>
        <dbReference type="EMBL" id="OMO61034.1"/>
    </source>
</evidence>
<organism evidence="1 2">
    <name type="scientific">Corchorus capsularis</name>
    <name type="common">Jute</name>
    <dbReference type="NCBI Taxonomy" id="210143"/>
    <lineage>
        <taxon>Eukaryota</taxon>
        <taxon>Viridiplantae</taxon>
        <taxon>Streptophyta</taxon>
        <taxon>Embryophyta</taxon>
        <taxon>Tracheophyta</taxon>
        <taxon>Spermatophyta</taxon>
        <taxon>Magnoliopsida</taxon>
        <taxon>eudicotyledons</taxon>
        <taxon>Gunneridae</taxon>
        <taxon>Pentapetalae</taxon>
        <taxon>rosids</taxon>
        <taxon>malvids</taxon>
        <taxon>Malvales</taxon>
        <taxon>Malvaceae</taxon>
        <taxon>Grewioideae</taxon>
        <taxon>Apeibeae</taxon>
        <taxon>Corchorus</taxon>
    </lineage>
</organism>
<sequence length="114" mass="12514">MTFGSCTSPPIRNKACAERRNPFLISDSVPAQNLIFLSESIWGFEAVNGSVDFTKQSLESSTPKLMQALENKKRAGKRAIDKKKGIPANRRIRGSQGASVEEALIPYTSLMTIL</sequence>
<dbReference type="AlphaFoldDB" id="A0A1R3GSE2"/>
<reference evidence="1 2" key="1">
    <citation type="submission" date="2013-09" db="EMBL/GenBank/DDBJ databases">
        <title>Corchorus capsularis genome sequencing.</title>
        <authorList>
            <person name="Alam M."/>
            <person name="Haque M.S."/>
            <person name="Islam M.S."/>
            <person name="Emdad E.M."/>
            <person name="Islam M.M."/>
            <person name="Ahmed B."/>
            <person name="Halim A."/>
            <person name="Hossen Q.M.M."/>
            <person name="Hossain M.Z."/>
            <person name="Ahmed R."/>
            <person name="Khan M.M."/>
            <person name="Islam R."/>
            <person name="Rashid M.M."/>
            <person name="Khan S.A."/>
            <person name="Rahman M.S."/>
            <person name="Alam M."/>
        </authorList>
    </citation>
    <scope>NUCLEOTIDE SEQUENCE [LARGE SCALE GENOMIC DNA]</scope>
    <source>
        <strain evidence="2">cv. CVL-1</strain>
        <tissue evidence="1">Whole seedling</tissue>
    </source>
</reference>
<comment type="caution">
    <text evidence="1">The sequence shown here is derived from an EMBL/GenBank/DDBJ whole genome shotgun (WGS) entry which is preliminary data.</text>
</comment>
<keyword evidence="2" id="KW-1185">Reference proteome</keyword>
<accession>A0A1R3GSE2</accession>
<evidence type="ECO:0000313" key="2">
    <source>
        <dbReference type="Proteomes" id="UP000188268"/>
    </source>
</evidence>
<gene>
    <name evidence="1" type="ORF">CCACVL1_23767</name>
</gene>
<dbReference type="Proteomes" id="UP000188268">
    <property type="component" value="Unassembled WGS sequence"/>
</dbReference>
<dbReference type="Gramene" id="OMO61034">
    <property type="protein sequence ID" value="OMO61034"/>
    <property type="gene ID" value="CCACVL1_23767"/>
</dbReference>
<dbReference type="EMBL" id="AWWV01013591">
    <property type="protein sequence ID" value="OMO61034.1"/>
    <property type="molecule type" value="Genomic_DNA"/>
</dbReference>